<dbReference type="SUPFAM" id="SSF53822">
    <property type="entry name" value="Periplasmic binding protein-like I"/>
    <property type="match status" value="1"/>
</dbReference>
<dbReference type="Pfam" id="PF13458">
    <property type="entry name" value="Peripla_BP_6"/>
    <property type="match status" value="1"/>
</dbReference>
<evidence type="ECO:0000313" key="5">
    <source>
        <dbReference type="Proteomes" id="UP000604475"/>
    </source>
</evidence>
<protein>
    <submittedName>
        <fullName evidence="4">ABC transporter substrate-binding protein</fullName>
    </submittedName>
</protein>
<comment type="similarity">
    <text evidence="1">Belongs to the leucine-binding protein family.</text>
</comment>
<dbReference type="InterPro" id="IPR051010">
    <property type="entry name" value="BCAA_transport"/>
</dbReference>
<dbReference type="Proteomes" id="UP000604475">
    <property type="component" value="Unassembled WGS sequence"/>
</dbReference>
<dbReference type="EMBL" id="JAEACQ010000226">
    <property type="protein sequence ID" value="MBL7629282.1"/>
    <property type="molecule type" value="Genomic_DNA"/>
</dbReference>
<reference evidence="4" key="1">
    <citation type="submission" date="2020-12" db="EMBL/GenBank/DDBJ databases">
        <title>Genomic characterization of non-nitrogen-fixing Frankia strains.</title>
        <authorList>
            <person name="Carlos-Shanley C."/>
            <person name="Guerra T."/>
            <person name="Hahn D."/>
        </authorList>
    </citation>
    <scope>NUCLEOTIDE SEQUENCE</scope>
    <source>
        <strain evidence="4">CN6</strain>
    </source>
</reference>
<dbReference type="AlphaFoldDB" id="A0A937UPN0"/>
<keyword evidence="5" id="KW-1185">Reference proteome</keyword>
<evidence type="ECO:0000256" key="2">
    <source>
        <dbReference type="ARBA" id="ARBA00022729"/>
    </source>
</evidence>
<evidence type="ECO:0000259" key="3">
    <source>
        <dbReference type="Pfam" id="PF13458"/>
    </source>
</evidence>
<proteinExistence type="inferred from homology"/>
<dbReference type="InterPro" id="IPR028082">
    <property type="entry name" value="Peripla_BP_I"/>
</dbReference>
<dbReference type="PANTHER" id="PTHR30483">
    <property type="entry name" value="LEUCINE-SPECIFIC-BINDING PROTEIN"/>
    <property type="match status" value="1"/>
</dbReference>
<dbReference type="Gene3D" id="3.40.50.2300">
    <property type="match status" value="2"/>
</dbReference>
<comment type="caution">
    <text evidence="4">The sequence shown here is derived from an EMBL/GenBank/DDBJ whole genome shotgun (WGS) entry which is preliminary data.</text>
</comment>
<dbReference type="PANTHER" id="PTHR30483:SF6">
    <property type="entry name" value="PERIPLASMIC BINDING PROTEIN OF ABC TRANSPORTER FOR NATURAL AMINO ACIDS"/>
    <property type="match status" value="1"/>
</dbReference>
<sequence>MPKTMNPTGRWVGRRPRRRAASARLGAAALAAGLLLVGCGGDDGGDDTPTAAGTSDSGLLGPVARATGAPVRIGLISDGKGPVSDLSIEFAVSDATVAYLNERHSGIAGRPIELVTCETLSDPAKGTDCANRMVEENVVAVVAGSSTVLDSMWPPMRDAKLPLMIYSASGAALRDSESTFALTNPFFNLVTFPIQMAKDVGTDKVTVISVDSPNATSVYQVVEPAIEKAGLEFDLIRIAPGTADMTPQLRPLAAGDPGIVEVAGNDAFCISAFNGLRDVGFTGTVIGLSNCISDRTQKAVPGSFLKGMHVPASAPVGTDNPSTRLFEAVATTYGKDIDTSRAAAMSMFTVLAAFQSATSQVSGDVTPQAVISAIKAAPERDLPAGGGLRFRCNGKADPTMPAVCVRGGLLTTLDDKGHPTEYKPVGVTPIED</sequence>
<keyword evidence="2" id="KW-0732">Signal</keyword>
<dbReference type="InterPro" id="IPR028081">
    <property type="entry name" value="Leu-bd"/>
</dbReference>
<organism evidence="4 5">
    <name type="scientific">Frankia nepalensis</name>
    <dbReference type="NCBI Taxonomy" id="1836974"/>
    <lineage>
        <taxon>Bacteria</taxon>
        <taxon>Bacillati</taxon>
        <taxon>Actinomycetota</taxon>
        <taxon>Actinomycetes</taxon>
        <taxon>Frankiales</taxon>
        <taxon>Frankiaceae</taxon>
        <taxon>Frankia</taxon>
    </lineage>
</organism>
<evidence type="ECO:0000256" key="1">
    <source>
        <dbReference type="ARBA" id="ARBA00010062"/>
    </source>
</evidence>
<name>A0A937UPN0_9ACTN</name>
<gene>
    <name evidence="4" type="ORF">I7412_19360</name>
</gene>
<feature type="domain" description="Leucine-binding protein" evidence="3">
    <location>
        <begin position="70"/>
        <end position="406"/>
    </location>
</feature>
<dbReference type="RefSeq" id="WP_203000467.1">
    <property type="nucleotide sequence ID" value="NZ_JADWYU010000138.1"/>
</dbReference>
<accession>A0A937UPN0</accession>
<evidence type="ECO:0000313" key="4">
    <source>
        <dbReference type="EMBL" id="MBL7629282.1"/>
    </source>
</evidence>